<dbReference type="Proteomes" id="UP000002171">
    <property type="component" value="Unassembled WGS sequence"/>
</dbReference>
<dbReference type="AlphaFoldDB" id="A0A7U8GSY2"/>
<dbReference type="InterPro" id="IPR011972">
    <property type="entry name" value="CHP02285"/>
</dbReference>
<evidence type="ECO:0000313" key="2">
    <source>
        <dbReference type="Proteomes" id="UP000002171"/>
    </source>
</evidence>
<dbReference type="NCBIfam" id="TIGR02285">
    <property type="entry name" value="TIGR02285 family protein"/>
    <property type="match status" value="1"/>
</dbReference>
<accession>A0A7U8GSY2</accession>
<protein>
    <recommendedName>
        <fullName evidence="3">Solute-binding protein family 3/N-terminal domain-containing protein</fullName>
    </recommendedName>
</protein>
<dbReference type="SUPFAM" id="SSF53850">
    <property type="entry name" value="Periplasmic binding protein-like II"/>
    <property type="match status" value="1"/>
</dbReference>
<evidence type="ECO:0008006" key="3">
    <source>
        <dbReference type="Google" id="ProtNLM"/>
    </source>
</evidence>
<comment type="caution">
    <text evidence="1">The sequence shown here is derived from an EMBL/GenBank/DDBJ whole genome shotgun (WGS) entry which is preliminary data.</text>
</comment>
<organism evidence="1 2">
    <name type="scientific">Neptuniibacter caesariensis</name>
    <dbReference type="NCBI Taxonomy" id="207954"/>
    <lineage>
        <taxon>Bacteria</taxon>
        <taxon>Pseudomonadati</taxon>
        <taxon>Pseudomonadota</taxon>
        <taxon>Gammaproteobacteria</taxon>
        <taxon>Oceanospirillales</taxon>
        <taxon>Oceanospirillaceae</taxon>
        <taxon>Neptuniibacter</taxon>
    </lineage>
</organism>
<keyword evidence="2" id="KW-1185">Reference proteome</keyword>
<dbReference type="Gene3D" id="3.40.190.10">
    <property type="entry name" value="Periplasmic binding protein-like II"/>
    <property type="match status" value="2"/>
</dbReference>
<sequence length="278" mass="31649">MQAHGHDSPEKHQDVTWSRTDFAPFFILEGAFINQGVSDEIIRLLISKLPDYEHHVSDMSLKRMLKSAESGMPICHVALLITPERQKFIDYSDAIMRNYGNGIITTKAGLSRFKLSPDTIQPIDLEQLTHTPVSISIHDGRAYSPYIDKVIKENLGKPNSIFHKKTGLQEQNRLFERLLSQRLDGLIARPEEAEFSKRMLGFEDDLYYIPIQNSPATSLAYVGCAKGDWNNQLIADLNQLIKTDVEVQKTVSQAYRQWLPTHLQTKFDSIKDVTVPKP</sequence>
<name>A0A7U8GSY2_NEPCE</name>
<proteinExistence type="predicted"/>
<gene>
    <name evidence="1" type="ORF">MED92_04422</name>
</gene>
<dbReference type="EMBL" id="AAOW01000006">
    <property type="protein sequence ID" value="EAR61813.1"/>
    <property type="molecule type" value="Genomic_DNA"/>
</dbReference>
<reference evidence="1 2" key="1">
    <citation type="submission" date="2006-02" db="EMBL/GenBank/DDBJ databases">
        <authorList>
            <person name="Pinhassi J."/>
            <person name="Pedros-Alio C."/>
            <person name="Ferriera S."/>
            <person name="Johnson J."/>
            <person name="Kravitz S."/>
            <person name="Halpern A."/>
            <person name="Remington K."/>
            <person name="Beeson K."/>
            <person name="Tran B."/>
            <person name="Rogers Y.-H."/>
            <person name="Friedman R."/>
            <person name="Venter J.C."/>
        </authorList>
    </citation>
    <scope>NUCLEOTIDE SEQUENCE [LARGE SCALE GENOMIC DNA]</scope>
    <source>
        <strain evidence="1 2">MED92</strain>
    </source>
</reference>
<evidence type="ECO:0000313" key="1">
    <source>
        <dbReference type="EMBL" id="EAR61813.1"/>
    </source>
</evidence>